<dbReference type="EMBL" id="JABXXQ010000348">
    <property type="protein sequence ID" value="NVN31344.1"/>
    <property type="molecule type" value="Genomic_DNA"/>
</dbReference>
<dbReference type="EMBL" id="JACHXV010000014">
    <property type="protein sequence ID" value="MBB3174939.1"/>
    <property type="molecule type" value="Genomic_DNA"/>
</dbReference>
<gene>
    <name evidence="1" type="ORF">FHR90_002786</name>
    <name evidence="2" type="ORF">HUK83_13510</name>
</gene>
<protein>
    <submittedName>
        <fullName evidence="2">Uncharacterized protein</fullName>
    </submittedName>
</protein>
<dbReference type="RefSeq" id="WP_176625601.1">
    <property type="nucleotide sequence ID" value="NZ_JABXXQ010000348.1"/>
</dbReference>
<keyword evidence="3" id="KW-1185">Reference proteome</keyword>
<dbReference type="Proteomes" id="UP000565205">
    <property type="component" value="Unassembled WGS sequence"/>
</dbReference>
<evidence type="ECO:0000313" key="3">
    <source>
        <dbReference type="Proteomes" id="UP000557688"/>
    </source>
</evidence>
<dbReference type="AlphaFoldDB" id="A0A850NR16"/>
<accession>A0A850NR16</accession>
<sequence>MLRINARPGQTWIERRDQLAADVSAHGVQPRRRTVTQLEAAADGGVDVTFSDGQKAWRTSFSAWLSWIELTGAELA</sequence>
<evidence type="ECO:0000313" key="1">
    <source>
        <dbReference type="EMBL" id="MBB3174939.1"/>
    </source>
</evidence>
<reference evidence="1 3" key="2">
    <citation type="submission" date="2020-08" db="EMBL/GenBank/DDBJ databases">
        <title>Genomic Encyclopedia of Type Strains, Phase III (KMG-III): the genomes of soil and plant-associated and newly described type strains.</title>
        <authorList>
            <person name="Whitman W."/>
        </authorList>
    </citation>
    <scope>NUCLEOTIDE SEQUENCE [LARGE SCALE GENOMIC DNA]</scope>
    <source>
        <strain evidence="1 3">CECT 8088</strain>
    </source>
</reference>
<dbReference type="Proteomes" id="UP000557688">
    <property type="component" value="Unassembled WGS sequence"/>
</dbReference>
<proteinExistence type="predicted"/>
<organism evidence="2 4">
    <name type="scientific">Endobacter medicaginis</name>
    <dbReference type="NCBI Taxonomy" id="1181271"/>
    <lineage>
        <taxon>Bacteria</taxon>
        <taxon>Pseudomonadati</taxon>
        <taxon>Pseudomonadota</taxon>
        <taxon>Alphaproteobacteria</taxon>
        <taxon>Acetobacterales</taxon>
        <taxon>Acetobacteraceae</taxon>
        <taxon>Endobacter</taxon>
    </lineage>
</organism>
<name>A0A850NR16_9PROT</name>
<reference evidence="2 4" key="1">
    <citation type="submission" date="2020-06" db="EMBL/GenBank/DDBJ databases">
        <title>Description of novel acetic acid bacteria.</title>
        <authorList>
            <person name="Sombolestani A."/>
        </authorList>
    </citation>
    <scope>NUCLEOTIDE SEQUENCE [LARGE SCALE GENOMIC DNA]</scope>
    <source>
        <strain evidence="2 4">LMG 26838</strain>
    </source>
</reference>
<evidence type="ECO:0000313" key="2">
    <source>
        <dbReference type="EMBL" id="NVN31344.1"/>
    </source>
</evidence>
<comment type="caution">
    <text evidence="2">The sequence shown here is derived from an EMBL/GenBank/DDBJ whole genome shotgun (WGS) entry which is preliminary data.</text>
</comment>
<evidence type="ECO:0000313" key="4">
    <source>
        <dbReference type="Proteomes" id="UP000565205"/>
    </source>
</evidence>